<evidence type="ECO:0000259" key="1">
    <source>
        <dbReference type="Pfam" id="PF25333"/>
    </source>
</evidence>
<dbReference type="Pfam" id="PF25333">
    <property type="entry name" value="DUF2921_N"/>
    <property type="match status" value="1"/>
</dbReference>
<sequence length="455" mass="51952">MLGNTSLPILKSVEDFPDESRSVDSFRKRKLKLLQDGRLLLVLRYPRVSSLIRRAILGELISLNEPGKPGYFDAIHITSQLNRFSRYEFSSEKLKSKTCNFGSYLDELEEDGANTFNSSEFCQVLRRFTYPGGHFKIALNWRFTSRCFFGSSLPGEEIKTIERSCNNVWLTMQNIICDQEMNSARVAAVMRVSPKWLAQDRAATMNGLSGMTMSIEGTWDASKGQLCMVGCPGIANSGLEGCDSRISLYFPQSFSIRQRSIIIGRISSIKSNSYEPLLFDSEVRRSDLENDYDQYFRSYISYNYPKIELAGAIKGRNRLPRLVTIIKQLFLSYPDGSSLLTRFKSEIRRISYDLSFSCYGVPLPFYKNYTPVTFMILDVLTLGPIISGDNLWLYWNWNSSKYEVNMSKSEVLNISLSLTFTEGPIKYEEITYKNISTLFLEGLYHVAIGEMHLIG</sequence>
<dbReference type="Proteomes" id="UP001161247">
    <property type="component" value="Chromosome 3"/>
</dbReference>
<name>A0AAV1CX70_OLDCO</name>
<proteinExistence type="predicted"/>
<evidence type="ECO:0000313" key="3">
    <source>
        <dbReference type="Proteomes" id="UP001161247"/>
    </source>
</evidence>
<reference evidence="2" key="1">
    <citation type="submission" date="2023-03" db="EMBL/GenBank/DDBJ databases">
        <authorList>
            <person name="Julca I."/>
        </authorList>
    </citation>
    <scope>NUCLEOTIDE SEQUENCE</scope>
</reference>
<protein>
    <submittedName>
        <fullName evidence="2">OLC1v1037197C1</fullName>
    </submittedName>
</protein>
<accession>A0AAV1CX70</accession>
<keyword evidence="3" id="KW-1185">Reference proteome</keyword>
<dbReference type="PANTHER" id="PTHR33389">
    <property type="entry name" value="FAMILY PROTEIN, PUTATIVE (DUF2921)-RELATED"/>
    <property type="match status" value="1"/>
</dbReference>
<feature type="domain" description="DUF2921" evidence="1">
    <location>
        <begin position="96"/>
        <end position="280"/>
    </location>
</feature>
<gene>
    <name evidence="2" type="ORF">OLC1_LOCUS10122</name>
</gene>
<dbReference type="AlphaFoldDB" id="A0AAV1CX70"/>
<organism evidence="2 3">
    <name type="scientific">Oldenlandia corymbosa var. corymbosa</name>
    <dbReference type="NCBI Taxonomy" id="529605"/>
    <lineage>
        <taxon>Eukaryota</taxon>
        <taxon>Viridiplantae</taxon>
        <taxon>Streptophyta</taxon>
        <taxon>Embryophyta</taxon>
        <taxon>Tracheophyta</taxon>
        <taxon>Spermatophyta</taxon>
        <taxon>Magnoliopsida</taxon>
        <taxon>eudicotyledons</taxon>
        <taxon>Gunneridae</taxon>
        <taxon>Pentapetalae</taxon>
        <taxon>asterids</taxon>
        <taxon>lamiids</taxon>
        <taxon>Gentianales</taxon>
        <taxon>Rubiaceae</taxon>
        <taxon>Rubioideae</taxon>
        <taxon>Spermacoceae</taxon>
        <taxon>Hedyotis-Oldenlandia complex</taxon>
        <taxon>Oldenlandia</taxon>
    </lineage>
</organism>
<dbReference type="EMBL" id="OX459120">
    <property type="protein sequence ID" value="CAI9100244.1"/>
    <property type="molecule type" value="Genomic_DNA"/>
</dbReference>
<dbReference type="PANTHER" id="PTHR33389:SF20">
    <property type="match status" value="1"/>
</dbReference>
<evidence type="ECO:0000313" key="2">
    <source>
        <dbReference type="EMBL" id="CAI9100244.1"/>
    </source>
</evidence>
<dbReference type="InterPro" id="IPR057425">
    <property type="entry name" value="DUF2921_N"/>
</dbReference>